<protein>
    <recommendedName>
        <fullName evidence="4">SMODS and SLOG-associating 2TM effector domain-containing protein</fullName>
    </recommendedName>
</protein>
<keyword evidence="1" id="KW-1133">Transmembrane helix</keyword>
<feature type="transmembrane region" description="Helical" evidence="1">
    <location>
        <begin position="156"/>
        <end position="177"/>
    </location>
</feature>
<evidence type="ECO:0000313" key="3">
    <source>
        <dbReference type="Proteomes" id="UP001176806"/>
    </source>
</evidence>
<evidence type="ECO:0008006" key="4">
    <source>
        <dbReference type="Google" id="ProtNLM"/>
    </source>
</evidence>
<keyword evidence="3" id="KW-1185">Reference proteome</keyword>
<name>A0ABT8WLH1_9FLAO</name>
<evidence type="ECO:0000313" key="2">
    <source>
        <dbReference type="EMBL" id="MDO5974002.1"/>
    </source>
</evidence>
<accession>A0ABT8WLH1</accession>
<keyword evidence="1" id="KW-0812">Transmembrane</keyword>
<dbReference type="RefSeq" id="WP_303301142.1">
    <property type="nucleotide sequence ID" value="NZ_BAABDA010000051.1"/>
</dbReference>
<gene>
    <name evidence="2" type="ORF">Q4Q40_07380</name>
</gene>
<proteinExistence type="predicted"/>
<comment type="caution">
    <text evidence="2">The sequence shown here is derived from an EMBL/GenBank/DDBJ whole genome shotgun (WGS) entry which is preliminary data.</text>
</comment>
<evidence type="ECO:0000256" key="1">
    <source>
        <dbReference type="SAM" id="Phobius"/>
    </source>
</evidence>
<sequence length="178" mass="20694">MEKWEANLNNWKHLSTDSIQLMLKQSEECLDETVKTFENVSTKTNQMLTIAISILTVTIGYFVDFDKNNIELKIIALFVVVICSTIIIVLYKNLFFDKIGVKGSPPKHIIKDKFFNEGIEPKNQYANIVLNECEKYQERIDKNNIVNDQRRKRITIAIKLFFLLPLSIIIGRLIMLLI</sequence>
<reference evidence="2" key="1">
    <citation type="submission" date="2023-07" db="EMBL/GenBank/DDBJ databases">
        <title>Two novel species in the genus Flavivirga.</title>
        <authorList>
            <person name="Kwon K."/>
        </authorList>
    </citation>
    <scope>NUCLEOTIDE SEQUENCE</scope>
    <source>
        <strain evidence="2">KACC 14158</strain>
    </source>
</reference>
<keyword evidence="1" id="KW-0472">Membrane</keyword>
<feature type="transmembrane region" description="Helical" evidence="1">
    <location>
        <begin position="47"/>
        <end position="63"/>
    </location>
</feature>
<dbReference type="EMBL" id="JAUOEL010000002">
    <property type="protein sequence ID" value="MDO5974002.1"/>
    <property type="molecule type" value="Genomic_DNA"/>
</dbReference>
<dbReference type="Proteomes" id="UP001176806">
    <property type="component" value="Unassembled WGS sequence"/>
</dbReference>
<organism evidence="2 3">
    <name type="scientific">Flavivirga jejuensis</name>
    <dbReference type="NCBI Taxonomy" id="870487"/>
    <lineage>
        <taxon>Bacteria</taxon>
        <taxon>Pseudomonadati</taxon>
        <taxon>Bacteroidota</taxon>
        <taxon>Flavobacteriia</taxon>
        <taxon>Flavobacteriales</taxon>
        <taxon>Flavobacteriaceae</taxon>
        <taxon>Flavivirga</taxon>
    </lineage>
</organism>
<feature type="transmembrane region" description="Helical" evidence="1">
    <location>
        <begin position="75"/>
        <end position="94"/>
    </location>
</feature>